<dbReference type="EMBL" id="BEZZ01000435">
    <property type="protein sequence ID" value="GCC32427.1"/>
    <property type="molecule type" value="Genomic_DNA"/>
</dbReference>
<dbReference type="STRING" id="137246.A0A401SPW8"/>
<dbReference type="CDD" id="cd02440">
    <property type="entry name" value="AdoMet_MTases"/>
    <property type="match status" value="1"/>
</dbReference>
<evidence type="ECO:0000256" key="4">
    <source>
        <dbReference type="ARBA" id="ARBA00022679"/>
    </source>
</evidence>
<evidence type="ECO:0000256" key="3">
    <source>
        <dbReference type="ARBA" id="ARBA00022603"/>
    </source>
</evidence>
<evidence type="ECO:0000256" key="7">
    <source>
        <dbReference type="ARBA" id="ARBA00052410"/>
    </source>
</evidence>
<evidence type="ECO:0000256" key="1">
    <source>
        <dbReference type="ARBA" id="ARBA00008361"/>
    </source>
</evidence>
<feature type="domain" description="Methyltransferase" evidence="10">
    <location>
        <begin position="47"/>
        <end position="197"/>
    </location>
</feature>
<sequence length="242" mass="28696">MENLPISNSQYKDRKYWDERYLHEETYEWFGAFSRFEHLLKEEIQTDETILVLGCGNSSLSYEMFMSGYRSITNIDFSAICIEKMASKYATCSGMEWKVMDAKALQFEDESFDVVLEKGTLDAMMVDEKDPWNVSQETTETINQVLKEVSRILRKGGRFISITFAQPHFRKQLYAKRVYKWSIKHQTYGNDFHYYFYTMTKGENLSSDDQELENKCSQRTEPQATVYLQFTENEDYLNNIEY</sequence>
<dbReference type="OMA" id="HWAVMDA"/>
<comment type="similarity">
    <text evidence="1">Belongs to the methyltransferase superfamily.</text>
</comment>
<dbReference type="Gene3D" id="3.40.50.150">
    <property type="entry name" value="Vaccinia Virus protein VP39"/>
    <property type="match status" value="1"/>
</dbReference>
<evidence type="ECO:0000259" key="10">
    <source>
        <dbReference type="Pfam" id="PF13847"/>
    </source>
</evidence>
<keyword evidence="5" id="KW-0949">S-adenosyl-L-methionine</keyword>
<dbReference type="FunFam" id="3.40.50.150:FF:000111">
    <property type="entry name" value="EEF1A lysine methyltransferase 4"/>
    <property type="match status" value="1"/>
</dbReference>
<organism evidence="11 12">
    <name type="scientific">Chiloscyllium punctatum</name>
    <name type="common">Brownbanded bambooshark</name>
    <name type="synonym">Hemiscyllium punctatum</name>
    <dbReference type="NCBI Taxonomy" id="137246"/>
    <lineage>
        <taxon>Eukaryota</taxon>
        <taxon>Metazoa</taxon>
        <taxon>Chordata</taxon>
        <taxon>Craniata</taxon>
        <taxon>Vertebrata</taxon>
        <taxon>Chondrichthyes</taxon>
        <taxon>Elasmobranchii</taxon>
        <taxon>Galeomorphii</taxon>
        <taxon>Galeoidea</taxon>
        <taxon>Orectolobiformes</taxon>
        <taxon>Hemiscylliidae</taxon>
        <taxon>Chiloscyllium</taxon>
    </lineage>
</organism>
<accession>A0A401SPW8</accession>
<evidence type="ECO:0000256" key="5">
    <source>
        <dbReference type="ARBA" id="ARBA00022691"/>
    </source>
</evidence>
<dbReference type="SUPFAM" id="SSF53335">
    <property type="entry name" value="S-adenosyl-L-methionine-dependent methyltransferases"/>
    <property type="match status" value="1"/>
</dbReference>
<dbReference type="AlphaFoldDB" id="A0A401SPW8"/>
<dbReference type="PANTHER" id="PTHR12176">
    <property type="entry name" value="SAM-DEPENDENT METHYLTRANSFERASE SUPERFAMILY PROTEIN"/>
    <property type="match status" value="1"/>
</dbReference>
<dbReference type="GO" id="GO:0008168">
    <property type="term" value="F:methyltransferase activity"/>
    <property type="evidence" value="ECO:0007669"/>
    <property type="project" value="UniProtKB-KW"/>
</dbReference>
<evidence type="ECO:0000256" key="6">
    <source>
        <dbReference type="ARBA" id="ARBA00048653"/>
    </source>
</evidence>
<gene>
    <name evidence="11" type="ORF">chiPu_0010888</name>
</gene>
<evidence type="ECO:0000256" key="9">
    <source>
        <dbReference type="ARBA" id="ARBA00067848"/>
    </source>
</evidence>
<reference evidence="11 12" key="1">
    <citation type="journal article" date="2018" name="Nat. Ecol. Evol.">
        <title>Shark genomes provide insights into elasmobranch evolution and the origin of vertebrates.</title>
        <authorList>
            <person name="Hara Y"/>
            <person name="Yamaguchi K"/>
            <person name="Onimaru K"/>
            <person name="Kadota M"/>
            <person name="Koyanagi M"/>
            <person name="Keeley SD"/>
            <person name="Tatsumi K"/>
            <person name="Tanaka K"/>
            <person name="Motone F"/>
            <person name="Kageyama Y"/>
            <person name="Nozu R"/>
            <person name="Adachi N"/>
            <person name="Nishimura O"/>
            <person name="Nakagawa R"/>
            <person name="Tanegashima C"/>
            <person name="Kiyatake I"/>
            <person name="Matsumoto R"/>
            <person name="Murakumo K"/>
            <person name="Nishida K"/>
            <person name="Terakita A"/>
            <person name="Kuratani S"/>
            <person name="Sato K"/>
            <person name="Hyodo S Kuraku.S."/>
        </authorList>
    </citation>
    <scope>NUCLEOTIDE SEQUENCE [LARGE SCALE GENOMIC DNA]</scope>
</reference>
<evidence type="ECO:0000313" key="12">
    <source>
        <dbReference type="Proteomes" id="UP000287033"/>
    </source>
</evidence>
<keyword evidence="4" id="KW-0808">Transferase</keyword>
<dbReference type="InterPro" id="IPR051419">
    <property type="entry name" value="Lys/N-term_MeTrsfase_sf"/>
</dbReference>
<evidence type="ECO:0000256" key="8">
    <source>
        <dbReference type="ARBA" id="ARBA00059299"/>
    </source>
</evidence>
<dbReference type="InterPro" id="IPR025714">
    <property type="entry name" value="Methyltranfer_dom"/>
</dbReference>
<dbReference type="InterPro" id="IPR029063">
    <property type="entry name" value="SAM-dependent_MTases_sf"/>
</dbReference>
<dbReference type="Proteomes" id="UP000287033">
    <property type="component" value="Unassembled WGS sequence"/>
</dbReference>
<dbReference type="OrthoDB" id="411785at2759"/>
<comment type="catalytic activity">
    <reaction evidence="7">
        <text>N(6),N(6)-dimethyl-L-lysyl-[protein] + S-adenosyl-L-methionine = N(6),N(6),N(6)-trimethyl-L-lysyl-[protein] + S-adenosyl-L-homocysteine + H(+)</text>
        <dbReference type="Rhea" id="RHEA:54200"/>
        <dbReference type="Rhea" id="RHEA-COMP:13826"/>
        <dbReference type="Rhea" id="RHEA-COMP:13827"/>
        <dbReference type="ChEBI" id="CHEBI:15378"/>
        <dbReference type="ChEBI" id="CHEBI:57856"/>
        <dbReference type="ChEBI" id="CHEBI:59789"/>
        <dbReference type="ChEBI" id="CHEBI:61961"/>
        <dbReference type="ChEBI" id="CHEBI:61976"/>
    </reaction>
</comment>
<keyword evidence="2" id="KW-0597">Phosphoprotein</keyword>
<comment type="function">
    <text evidence="8">Protein-lysine methyltransferase that efficiently catalyzes three successive methylations on 'Lys-36' in eukaryotic translation elongation factor 1 alpha (EEF1A1 or EEF1A2).</text>
</comment>
<name>A0A401SPW8_CHIPU</name>
<dbReference type="Pfam" id="PF13847">
    <property type="entry name" value="Methyltransf_31"/>
    <property type="match status" value="1"/>
</dbReference>
<dbReference type="PANTHER" id="PTHR12176:SF80">
    <property type="entry name" value="EEF1A LYSINE METHYLTRANSFERASE 4"/>
    <property type="match status" value="1"/>
</dbReference>
<evidence type="ECO:0000256" key="2">
    <source>
        <dbReference type="ARBA" id="ARBA00022553"/>
    </source>
</evidence>
<keyword evidence="3" id="KW-0489">Methyltransferase</keyword>
<comment type="caution">
    <text evidence="11">The sequence shown here is derived from an EMBL/GenBank/DDBJ whole genome shotgun (WGS) entry which is preliminary data.</text>
</comment>
<evidence type="ECO:0000313" key="11">
    <source>
        <dbReference type="EMBL" id="GCC32427.1"/>
    </source>
</evidence>
<dbReference type="GO" id="GO:0032259">
    <property type="term" value="P:methylation"/>
    <property type="evidence" value="ECO:0007669"/>
    <property type="project" value="UniProtKB-KW"/>
</dbReference>
<protein>
    <recommendedName>
        <fullName evidence="9">EEF1A lysine methyltransferase 4</fullName>
    </recommendedName>
</protein>
<keyword evidence="12" id="KW-1185">Reference proteome</keyword>
<comment type="catalytic activity">
    <reaction evidence="6">
        <text>N(6)-methyl-L-lysyl-[protein] + S-adenosyl-L-methionine = N(6),N(6)-dimethyl-L-lysyl-[protein] + S-adenosyl-L-homocysteine + H(+)</text>
        <dbReference type="Rhea" id="RHEA:54196"/>
        <dbReference type="Rhea" id="RHEA-COMP:13053"/>
        <dbReference type="Rhea" id="RHEA-COMP:13827"/>
        <dbReference type="ChEBI" id="CHEBI:15378"/>
        <dbReference type="ChEBI" id="CHEBI:57856"/>
        <dbReference type="ChEBI" id="CHEBI:59789"/>
        <dbReference type="ChEBI" id="CHEBI:61929"/>
        <dbReference type="ChEBI" id="CHEBI:61976"/>
    </reaction>
</comment>
<proteinExistence type="inferred from homology"/>